<keyword evidence="2" id="KW-1185">Reference proteome</keyword>
<dbReference type="InterPro" id="IPR008547">
    <property type="entry name" value="DUF829_TMEM53"/>
</dbReference>
<protein>
    <submittedName>
        <fullName evidence="1">Uncharacterized protein</fullName>
    </submittedName>
</protein>
<name>A0ABR2BCY9_9ROSI</name>
<dbReference type="EMBL" id="JBBPBM010000132">
    <property type="protein sequence ID" value="KAK8504994.1"/>
    <property type="molecule type" value="Genomic_DNA"/>
</dbReference>
<organism evidence="1 2">
    <name type="scientific">Hibiscus sabdariffa</name>
    <name type="common">roselle</name>
    <dbReference type="NCBI Taxonomy" id="183260"/>
    <lineage>
        <taxon>Eukaryota</taxon>
        <taxon>Viridiplantae</taxon>
        <taxon>Streptophyta</taxon>
        <taxon>Embryophyta</taxon>
        <taxon>Tracheophyta</taxon>
        <taxon>Spermatophyta</taxon>
        <taxon>Magnoliopsida</taxon>
        <taxon>eudicotyledons</taxon>
        <taxon>Gunneridae</taxon>
        <taxon>Pentapetalae</taxon>
        <taxon>rosids</taxon>
        <taxon>malvids</taxon>
        <taxon>Malvales</taxon>
        <taxon>Malvaceae</taxon>
        <taxon>Malvoideae</taxon>
        <taxon>Hibiscus</taxon>
    </lineage>
</organism>
<comment type="caution">
    <text evidence="1">The sequence shown here is derived from an EMBL/GenBank/DDBJ whole genome shotgun (WGS) entry which is preliminary data.</text>
</comment>
<dbReference type="Proteomes" id="UP001472677">
    <property type="component" value="Unassembled WGS sequence"/>
</dbReference>
<sequence length="113" mass="12713">MYLGRNKAPEIVIDGGREAEALGKADKVIIVILLGWRGGYDSRGINAINFLVELRDLMCLDPVSMLDWRITELANGLATWGSDKEEDGRERCFIFQTFSNTGWLGELIHPKLM</sequence>
<evidence type="ECO:0000313" key="1">
    <source>
        <dbReference type="EMBL" id="KAK8504994.1"/>
    </source>
</evidence>
<evidence type="ECO:0000313" key="2">
    <source>
        <dbReference type="Proteomes" id="UP001472677"/>
    </source>
</evidence>
<dbReference type="PANTHER" id="PTHR12265:SF11">
    <property type="entry name" value="ALPHA_BETA-HYDROLASES SUPERFAMILY PROTEIN"/>
    <property type="match status" value="1"/>
</dbReference>
<proteinExistence type="predicted"/>
<reference evidence="1 2" key="1">
    <citation type="journal article" date="2024" name="G3 (Bethesda)">
        <title>Genome assembly of Hibiscus sabdariffa L. provides insights into metabolisms of medicinal natural products.</title>
        <authorList>
            <person name="Kim T."/>
        </authorList>
    </citation>
    <scope>NUCLEOTIDE SEQUENCE [LARGE SCALE GENOMIC DNA]</scope>
    <source>
        <strain evidence="1">TK-2024</strain>
        <tissue evidence="1">Old leaves</tissue>
    </source>
</reference>
<gene>
    <name evidence="1" type="ORF">V6N12_032952</name>
</gene>
<accession>A0ABR2BCY9</accession>
<dbReference type="PANTHER" id="PTHR12265">
    <property type="entry name" value="TRANSMEMBRANE PROTEIN 53"/>
    <property type="match status" value="1"/>
</dbReference>